<dbReference type="InterPro" id="IPR000253">
    <property type="entry name" value="FHA_dom"/>
</dbReference>
<evidence type="ECO:0000259" key="1">
    <source>
        <dbReference type="PROSITE" id="PS50006"/>
    </source>
</evidence>
<dbReference type="Proteomes" id="UP000008909">
    <property type="component" value="Unassembled WGS sequence"/>
</dbReference>
<dbReference type="AlphaFoldDB" id="G7YKJ3"/>
<sequence>MVPIGEVSNLCRYLQVVKQAISSPIVFGSIWDAKHTGLEGLNVPGLHLSVAVAAEEDLRFGQAIVALTPSMAGELKLAAKGLDSWYRSAVATFRRLNAMPPEGCTRAGILSACPSLDRGSREAEIGFEPRTFRPFAASQDEICPDRPAVSIGRYTEPHSIKQTDRHNEVACNWNMRRPGAAHSIAWKHHKREIHPTRDTIYIDPRSGSENFVNNRMLTVWRDFGILQSRFLPVQEASLCRKAEEHRTVVSSLSVPASRIPVGFEPVTKPSGHEWLISDVSDSRSAKLHCYPVSCS</sequence>
<dbReference type="EMBL" id="DF143505">
    <property type="protein sequence ID" value="GAA53475.1"/>
    <property type="molecule type" value="Genomic_DNA"/>
</dbReference>
<keyword evidence="3" id="KW-1185">Reference proteome</keyword>
<feature type="domain" description="FHA" evidence="1">
    <location>
        <begin position="149"/>
        <end position="217"/>
    </location>
</feature>
<evidence type="ECO:0000313" key="3">
    <source>
        <dbReference type="Proteomes" id="UP000008909"/>
    </source>
</evidence>
<evidence type="ECO:0000313" key="2">
    <source>
        <dbReference type="EMBL" id="GAA53475.1"/>
    </source>
</evidence>
<proteinExistence type="predicted"/>
<reference evidence="2" key="1">
    <citation type="journal article" date="2011" name="Genome Biol.">
        <title>The draft genome of the carcinogenic human liver fluke Clonorchis sinensis.</title>
        <authorList>
            <person name="Wang X."/>
            <person name="Chen W."/>
            <person name="Huang Y."/>
            <person name="Sun J."/>
            <person name="Men J."/>
            <person name="Liu H."/>
            <person name="Luo F."/>
            <person name="Guo L."/>
            <person name="Lv X."/>
            <person name="Deng C."/>
            <person name="Zhou C."/>
            <person name="Fan Y."/>
            <person name="Li X."/>
            <person name="Huang L."/>
            <person name="Hu Y."/>
            <person name="Liang C."/>
            <person name="Hu X."/>
            <person name="Xu J."/>
            <person name="Yu X."/>
        </authorList>
    </citation>
    <scope>NUCLEOTIDE SEQUENCE [LARGE SCALE GENOMIC DNA]</scope>
    <source>
        <strain evidence="2">Henan</strain>
    </source>
</reference>
<reference key="2">
    <citation type="submission" date="2011-10" db="EMBL/GenBank/DDBJ databases">
        <title>The genome and transcriptome sequence of Clonorchis sinensis provide insights into the carcinogenic liver fluke.</title>
        <authorList>
            <person name="Wang X."/>
            <person name="Huang Y."/>
            <person name="Chen W."/>
            <person name="Liu H."/>
            <person name="Guo L."/>
            <person name="Chen Y."/>
            <person name="Luo F."/>
            <person name="Zhou W."/>
            <person name="Sun J."/>
            <person name="Mao Q."/>
            <person name="Liang P."/>
            <person name="Zhou C."/>
            <person name="Tian Y."/>
            <person name="Men J."/>
            <person name="Lv X."/>
            <person name="Huang L."/>
            <person name="Zhou J."/>
            <person name="Hu Y."/>
            <person name="Li R."/>
            <person name="Zhang F."/>
            <person name="Lei H."/>
            <person name="Li X."/>
            <person name="Hu X."/>
            <person name="Liang C."/>
            <person name="Xu J."/>
            <person name="Wu Z."/>
            <person name="Yu X."/>
        </authorList>
    </citation>
    <scope>NUCLEOTIDE SEQUENCE</scope>
    <source>
        <strain>Henan</strain>
    </source>
</reference>
<name>G7YKJ3_CLOSI</name>
<accession>G7YKJ3</accession>
<dbReference type="PROSITE" id="PS50006">
    <property type="entry name" value="FHA_DOMAIN"/>
    <property type="match status" value="1"/>
</dbReference>
<gene>
    <name evidence="2" type="ORF">CLF_110324</name>
</gene>
<protein>
    <recommendedName>
        <fullName evidence="1">FHA domain-containing protein</fullName>
    </recommendedName>
</protein>
<organism evidence="2 3">
    <name type="scientific">Clonorchis sinensis</name>
    <name type="common">Chinese liver fluke</name>
    <dbReference type="NCBI Taxonomy" id="79923"/>
    <lineage>
        <taxon>Eukaryota</taxon>
        <taxon>Metazoa</taxon>
        <taxon>Spiralia</taxon>
        <taxon>Lophotrochozoa</taxon>
        <taxon>Platyhelminthes</taxon>
        <taxon>Trematoda</taxon>
        <taxon>Digenea</taxon>
        <taxon>Opisthorchiida</taxon>
        <taxon>Opisthorchiata</taxon>
        <taxon>Opisthorchiidae</taxon>
        <taxon>Clonorchis</taxon>
    </lineage>
</organism>